<dbReference type="PANTHER" id="PTHR45526">
    <property type="entry name" value="TRANSCRIPTIONAL REGULATORY PROTEIN DPIA"/>
    <property type="match status" value="1"/>
</dbReference>
<evidence type="ECO:0000259" key="12">
    <source>
        <dbReference type="PROSITE" id="PS50110"/>
    </source>
</evidence>
<keyword evidence="4 10" id="KW-0902">Two-component regulatory system</keyword>
<dbReference type="Proteomes" id="UP001529380">
    <property type="component" value="Unassembled WGS sequence"/>
</dbReference>
<evidence type="ECO:0000256" key="2">
    <source>
        <dbReference type="ARBA" id="ARBA00022490"/>
    </source>
</evidence>
<sequence length="230" mass="25662">MYQVVIVEDDPMVAMLNRRYTEKDPRFQVCRECPDGRAALEYLRSHPADLVILDMYMPQMDGLDVLRQLRAAGVSTDVIMITAASDTATVEAAMRLGVVDYLVKPFEYDRFCQALDAFDRRRQAIRAQSVNQQQLDELLHRGPAAAAPAEEKPEDKPLPKGLQPKTLEAICACLQANPQGLTCEQLAMKTGFSAVTARHYVHYLVECGRADSRVDYSTGGRPSVIYTLHG</sequence>
<accession>A0ABT7ULR9</accession>
<organism evidence="13 14">
    <name type="scientific">Allofournierella massiliensis</name>
    <dbReference type="NCBI Taxonomy" id="1650663"/>
    <lineage>
        <taxon>Bacteria</taxon>
        <taxon>Bacillati</taxon>
        <taxon>Bacillota</taxon>
        <taxon>Clostridia</taxon>
        <taxon>Eubacteriales</taxon>
        <taxon>Oscillospiraceae</taxon>
        <taxon>Allofournierella</taxon>
    </lineage>
</organism>
<evidence type="ECO:0000256" key="3">
    <source>
        <dbReference type="ARBA" id="ARBA00022553"/>
    </source>
</evidence>
<feature type="domain" description="Response regulatory" evidence="12">
    <location>
        <begin position="3"/>
        <end position="119"/>
    </location>
</feature>
<dbReference type="Gene3D" id="3.40.50.2300">
    <property type="match status" value="1"/>
</dbReference>
<evidence type="ECO:0000313" key="14">
    <source>
        <dbReference type="Proteomes" id="UP001529380"/>
    </source>
</evidence>
<keyword evidence="5 10" id="KW-0805">Transcription regulation</keyword>
<keyword evidence="7 10" id="KW-0010">Activator</keyword>
<gene>
    <name evidence="13" type="ORF">QUW08_00785</name>
</gene>
<evidence type="ECO:0000256" key="1">
    <source>
        <dbReference type="ARBA" id="ARBA00004496"/>
    </source>
</evidence>
<dbReference type="RefSeq" id="WP_087184101.1">
    <property type="nucleotide sequence ID" value="NZ_JAUDCL010000001.1"/>
</dbReference>
<dbReference type="PANTHER" id="PTHR45526:SF1">
    <property type="entry name" value="TRANSCRIPTIONAL REGULATORY PROTEIN DCUR-RELATED"/>
    <property type="match status" value="1"/>
</dbReference>
<dbReference type="PROSITE" id="PS50110">
    <property type="entry name" value="RESPONSE_REGULATORY"/>
    <property type="match status" value="1"/>
</dbReference>
<evidence type="ECO:0000256" key="8">
    <source>
        <dbReference type="ARBA" id="ARBA00023163"/>
    </source>
</evidence>
<evidence type="ECO:0000256" key="9">
    <source>
        <dbReference type="ARBA" id="ARBA00024867"/>
    </source>
</evidence>
<protein>
    <recommendedName>
        <fullName evidence="10">Transcriptional regulatory protein</fullName>
    </recommendedName>
</protein>
<evidence type="ECO:0000313" key="13">
    <source>
        <dbReference type="EMBL" id="MDM8199847.1"/>
    </source>
</evidence>
<evidence type="ECO:0000256" key="4">
    <source>
        <dbReference type="ARBA" id="ARBA00023012"/>
    </source>
</evidence>
<keyword evidence="6 10" id="KW-0238">DNA-binding</keyword>
<keyword evidence="3 11" id="KW-0597">Phosphoprotein</keyword>
<dbReference type="InterPro" id="IPR001789">
    <property type="entry name" value="Sig_transdc_resp-reg_receiver"/>
</dbReference>
<evidence type="ECO:0000256" key="5">
    <source>
        <dbReference type="ARBA" id="ARBA00023015"/>
    </source>
</evidence>
<dbReference type="SUPFAM" id="SSF52172">
    <property type="entry name" value="CheY-like"/>
    <property type="match status" value="1"/>
</dbReference>
<dbReference type="CDD" id="cd19925">
    <property type="entry name" value="REC_citrate_TCS"/>
    <property type="match status" value="1"/>
</dbReference>
<comment type="caution">
    <text evidence="13">The sequence shown here is derived from an EMBL/GenBank/DDBJ whole genome shotgun (WGS) entry which is preliminary data.</text>
</comment>
<dbReference type="EMBL" id="JAUDCL010000001">
    <property type="protein sequence ID" value="MDM8199847.1"/>
    <property type="molecule type" value="Genomic_DNA"/>
</dbReference>
<name>A0ABT7ULR9_9FIRM</name>
<feature type="modified residue" description="4-aspartylphosphate" evidence="11">
    <location>
        <position position="54"/>
    </location>
</feature>
<keyword evidence="14" id="KW-1185">Reference proteome</keyword>
<dbReference type="Pfam" id="PF00072">
    <property type="entry name" value="Response_reg"/>
    <property type="match status" value="1"/>
</dbReference>
<keyword evidence="8 10" id="KW-0804">Transcription</keyword>
<dbReference type="InterPro" id="IPR051271">
    <property type="entry name" value="2C-system_Tx_regulators"/>
</dbReference>
<comment type="subcellular location">
    <subcellularLocation>
        <location evidence="1 10">Cytoplasm</location>
    </subcellularLocation>
</comment>
<evidence type="ECO:0000256" key="7">
    <source>
        <dbReference type="ARBA" id="ARBA00023159"/>
    </source>
</evidence>
<reference evidence="13 14" key="1">
    <citation type="submission" date="2023-06" db="EMBL/GenBank/DDBJ databases">
        <title>Identification and characterization of horizontal gene transfer across gut microbiota members of farm animals based on homology search.</title>
        <authorList>
            <person name="Schwarzerova J."/>
            <person name="Nykrynova M."/>
            <person name="Jureckova K."/>
            <person name="Cejkova D."/>
            <person name="Rychlik I."/>
        </authorList>
    </citation>
    <scope>NUCLEOTIDE SEQUENCE [LARGE SCALE GENOMIC DNA]</scope>
    <source>
        <strain evidence="13 14">ET340</strain>
    </source>
</reference>
<proteinExistence type="predicted"/>
<dbReference type="InterPro" id="IPR024187">
    <property type="entry name" value="Sig_transdc_resp-reg_cit/mal"/>
</dbReference>
<evidence type="ECO:0000256" key="6">
    <source>
        <dbReference type="ARBA" id="ARBA00023125"/>
    </source>
</evidence>
<evidence type="ECO:0000256" key="11">
    <source>
        <dbReference type="PROSITE-ProRule" id="PRU00169"/>
    </source>
</evidence>
<dbReference type="PIRSF" id="PIRSF006171">
    <property type="entry name" value="RR_citrat_malat"/>
    <property type="match status" value="1"/>
</dbReference>
<comment type="function">
    <text evidence="9">May play the central regulatory role in sporulation. It may be an element of the effector pathway responsible for the activation of sporulation genes in response to nutritional stress. Spo0A may act in concert with spo0H (a sigma factor) to control the expression of some genes that are critical to the sporulation process.</text>
</comment>
<evidence type="ECO:0000256" key="10">
    <source>
        <dbReference type="PIRNR" id="PIRNR006171"/>
    </source>
</evidence>
<keyword evidence="2 10" id="KW-0963">Cytoplasm</keyword>
<dbReference type="InterPro" id="IPR011006">
    <property type="entry name" value="CheY-like_superfamily"/>
</dbReference>
<dbReference type="SMART" id="SM00448">
    <property type="entry name" value="REC"/>
    <property type="match status" value="1"/>
</dbReference>